<feature type="compositionally biased region" description="Basic and acidic residues" evidence="1">
    <location>
        <begin position="762"/>
        <end position="774"/>
    </location>
</feature>
<feature type="compositionally biased region" description="Acidic residues" evidence="1">
    <location>
        <begin position="1380"/>
        <end position="1389"/>
    </location>
</feature>
<feature type="compositionally biased region" description="Low complexity" evidence="1">
    <location>
        <begin position="999"/>
        <end position="1012"/>
    </location>
</feature>
<feature type="region of interest" description="Disordered" evidence="1">
    <location>
        <begin position="994"/>
        <end position="1404"/>
    </location>
</feature>
<name>A0A0G4GR27_9ALVE</name>
<feature type="compositionally biased region" description="Basic and acidic residues" evidence="1">
    <location>
        <begin position="1085"/>
        <end position="1097"/>
    </location>
</feature>
<feature type="compositionally biased region" description="Low complexity" evidence="1">
    <location>
        <begin position="1355"/>
        <end position="1370"/>
    </location>
</feature>
<feature type="compositionally biased region" description="Basic and acidic residues" evidence="1">
    <location>
        <begin position="1140"/>
        <end position="1160"/>
    </location>
</feature>
<feature type="compositionally biased region" description="Low complexity" evidence="1">
    <location>
        <begin position="1218"/>
        <end position="1236"/>
    </location>
</feature>
<feature type="compositionally biased region" description="Gly residues" evidence="1">
    <location>
        <begin position="735"/>
        <end position="749"/>
    </location>
</feature>
<feature type="compositionally biased region" description="Pro residues" evidence="1">
    <location>
        <begin position="959"/>
        <end position="971"/>
    </location>
</feature>
<feature type="compositionally biased region" description="Basic and acidic residues" evidence="1">
    <location>
        <begin position="1013"/>
        <end position="1044"/>
    </location>
</feature>
<feature type="compositionally biased region" description="Basic and acidic residues" evidence="1">
    <location>
        <begin position="942"/>
        <end position="955"/>
    </location>
</feature>
<organism evidence="2">
    <name type="scientific">Chromera velia CCMP2878</name>
    <dbReference type="NCBI Taxonomy" id="1169474"/>
    <lineage>
        <taxon>Eukaryota</taxon>
        <taxon>Sar</taxon>
        <taxon>Alveolata</taxon>
        <taxon>Colpodellida</taxon>
        <taxon>Chromeraceae</taxon>
        <taxon>Chromera</taxon>
    </lineage>
</organism>
<feature type="compositionally biased region" description="Acidic residues" evidence="1">
    <location>
        <begin position="282"/>
        <end position="293"/>
    </location>
</feature>
<dbReference type="VEuPathDB" id="CryptoDB:Cvel_22993"/>
<feature type="region of interest" description="Disordered" evidence="1">
    <location>
        <begin position="729"/>
        <end position="981"/>
    </location>
</feature>
<feature type="compositionally biased region" description="Basic and acidic residues" evidence="1">
    <location>
        <begin position="1283"/>
        <end position="1292"/>
    </location>
</feature>
<evidence type="ECO:0000256" key="1">
    <source>
        <dbReference type="SAM" id="MobiDB-lite"/>
    </source>
</evidence>
<feature type="compositionally biased region" description="Basic and acidic residues" evidence="1">
    <location>
        <begin position="809"/>
        <end position="827"/>
    </location>
</feature>
<sequence length="1404" mass="155180">MPPPGGDFLSPLEFGCFRGLPAFDWGSVGVSPHASVDPIPPTKEEMERMRKRYFSRLHLGSLVDGFQKEREKGIQEGSKEIGVCAGTQSFPKKKEVDEEFGGGRELRDKNPKGGWGGGAEGDDEFPPSEFSPARRSPKAERDEGDNGKSHPSAAAAAETISDHQLSRYVCRLPAVGPSAVRRPSLRTFRRLALRTFPRWVSGDAKEGDGDGVGGKGKEGVGEKDRASSEGSLSDREERDGGRHSFRSALARGWSGDGEDEAEGAKRGGEAEGEKSPSALEQSEPEAAESSEDEGGGKEATEGDDQFTPEAREQYKQLRATRDARVWDATRFWIRMATNLDGTKRGIFFVPPNGYGVSLKQTPGGGRARRRVFTEDKHGEYAYEMAVEFLHIVLAAKKEDGDAEGIARAQAEFDEKAELKRLQENGGELRKEPEWNFFYDFDLLVKKDKRLRDNLPEGFRPERVAEFEEDFRKHFPEELQREEEEKKIIELKKKEKEQKKKAARPSKLARERGNFPKERAGEIVWFRWMKGSLVGRLTDPADENNVPYLTDEVLNLQKPDCYLVLSLDDNMYVWAKKKFIEPFRDNADKQIPILMRGAKKSAKRALYRAMQETEWFTHPLWERLEAEFGDGPPGRRIFAGGGGGRAAAVRIGLEGGRGENGKAIRKAMQLQGLRGRGRGRGRGGRGRSPRSLGWETEGEEKENEQTQTRSPPLKFNMPSDAELAASLAARGRRGGGRGGGLRLRGRGGAGFTPERPRVGGILEAKKKLKEREKDLPGIPPVGLEPSGFSKFGEERANRKREKLLKKEKRRKQEEAQQERKERDGGDKKKGSHVSPSRPSSDRRKRTPDVPQTTNRKEKGSDRGTKQSLTDSAGGKRATPSNQVAAASASATSRNDPLARLGWVTQGGHEDDPFARRFKPRIRSERPSRSEPDAAPTDIAPESASKEPKRDKNKERLPVTPAAPPPEEPPPVPVFSRSGRQVKPKTFSDAVVISLHSKIPSGSSSSTHAAAAVAGEDREKQETEGGKQDSRKRKADERAEKEKEKGTPPPEPQPVGREDVEEVEPVFSRSGRQVKRRTFLGDDETGERERETTQRTALRDHHHHHHQQQQREKRDPTLETVLRSGDDSRRKVAPLSHAQKKKEKEKEELVSSKQKEVDVSERGKRKRDWSALGKELQNAGEREKGEKRARVAVIGRATDTMDGQSDESAPLRRSARSGRPLPASASVSASASGASPSSSPHPAPPLEASASRTRAKSSRARANAEDEKGVANSPSGSASQAHPAEANRERKDVHAGAGGARRSQRSHARRGEEEEKEVETEKEVRGSRRGAAVQQSAIPSDATPSDRPLTRHARRLPPQAAASESPPESARSVGRRSSKKDEEEDDDDEGEGLSLTQMLQRRKAGA</sequence>
<dbReference type="PANTHER" id="PTHR48125:SF12">
    <property type="entry name" value="AT HOOK TRANSCRIPTION FACTOR FAMILY-RELATED"/>
    <property type="match status" value="1"/>
</dbReference>
<feature type="compositionally biased region" description="Basic and acidic residues" evidence="1">
    <location>
        <begin position="215"/>
        <end position="242"/>
    </location>
</feature>
<feature type="compositionally biased region" description="Basic residues" evidence="1">
    <location>
        <begin position="796"/>
        <end position="808"/>
    </location>
</feature>
<feature type="region of interest" description="Disordered" evidence="1">
    <location>
        <begin position="90"/>
        <end position="162"/>
    </location>
</feature>
<feature type="compositionally biased region" description="Basic and acidic residues" evidence="1">
    <location>
        <begin position="92"/>
        <end position="111"/>
    </location>
</feature>
<feature type="compositionally biased region" description="Basic residues" evidence="1">
    <location>
        <begin position="674"/>
        <end position="687"/>
    </location>
</feature>
<feature type="compositionally biased region" description="Polar residues" evidence="1">
    <location>
        <begin position="877"/>
        <end position="893"/>
    </location>
</feature>
<proteinExistence type="predicted"/>
<reference evidence="2" key="1">
    <citation type="submission" date="2014-11" db="EMBL/GenBank/DDBJ databases">
        <authorList>
            <person name="Otto D Thomas"/>
            <person name="Naeem Raeece"/>
        </authorList>
    </citation>
    <scope>NUCLEOTIDE SEQUENCE</scope>
</reference>
<feature type="compositionally biased region" description="Basic and acidic residues" evidence="1">
    <location>
        <begin position="853"/>
        <end position="863"/>
    </location>
</feature>
<feature type="compositionally biased region" description="Basic and acidic residues" evidence="1">
    <location>
        <begin position="137"/>
        <end position="148"/>
    </location>
</feature>
<feature type="region of interest" description="Disordered" evidence="1">
    <location>
        <begin position="669"/>
        <end position="715"/>
    </location>
</feature>
<gene>
    <name evidence="2" type="ORF">Cvel_22993</name>
</gene>
<evidence type="ECO:0000313" key="2">
    <source>
        <dbReference type="EMBL" id="CEM32943.1"/>
    </source>
</evidence>
<feature type="compositionally biased region" description="Basic and acidic residues" evidence="1">
    <location>
        <begin position="920"/>
        <end position="930"/>
    </location>
</feature>
<protein>
    <submittedName>
        <fullName evidence="2">Uncharacterized protein</fullName>
    </submittedName>
</protein>
<feature type="region of interest" description="Disordered" evidence="1">
    <location>
        <begin position="196"/>
        <end position="308"/>
    </location>
</feature>
<feature type="compositionally biased region" description="Basic and acidic residues" evidence="1">
    <location>
        <begin position="1178"/>
        <end position="1187"/>
    </location>
</feature>
<dbReference type="CDD" id="cd05162">
    <property type="entry name" value="PWWP"/>
    <property type="match status" value="1"/>
</dbReference>
<feature type="compositionally biased region" description="Basic and acidic residues" evidence="1">
    <location>
        <begin position="262"/>
        <end position="274"/>
    </location>
</feature>
<feature type="compositionally biased region" description="Basic and acidic residues" evidence="1">
    <location>
        <begin position="1307"/>
        <end position="1324"/>
    </location>
</feature>
<accession>A0A0G4GR27</accession>
<dbReference type="EMBL" id="CDMZ01001459">
    <property type="protein sequence ID" value="CEM32943.1"/>
    <property type="molecule type" value="Genomic_DNA"/>
</dbReference>
<dbReference type="PANTHER" id="PTHR48125">
    <property type="entry name" value="LP07818P1"/>
    <property type="match status" value="1"/>
</dbReference>